<dbReference type="EMBL" id="MU393487">
    <property type="protein sequence ID" value="KAI4864399.1"/>
    <property type="molecule type" value="Genomic_DNA"/>
</dbReference>
<comment type="caution">
    <text evidence="1">The sequence shown here is derived from an EMBL/GenBank/DDBJ whole genome shotgun (WGS) entry which is preliminary data.</text>
</comment>
<gene>
    <name evidence="1" type="ORF">F4820DRAFT_449104</name>
</gene>
<name>A0ACB9YY80_9PEZI</name>
<dbReference type="Proteomes" id="UP001497700">
    <property type="component" value="Unassembled WGS sequence"/>
</dbReference>
<keyword evidence="2" id="KW-1185">Reference proteome</keyword>
<reference evidence="1 2" key="1">
    <citation type="journal article" date="2022" name="New Phytol.">
        <title>Ecological generalism drives hyperdiversity of secondary metabolite gene clusters in xylarialean endophytes.</title>
        <authorList>
            <person name="Franco M.E.E."/>
            <person name="Wisecaver J.H."/>
            <person name="Arnold A.E."/>
            <person name="Ju Y.M."/>
            <person name="Slot J.C."/>
            <person name="Ahrendt S."/>
            <person name="Moore L.P."/>
            <person name="Eastman K.E."/>
            <person name="Scott K."/>
            <person name="Konkel Z."/>
            <person name="Mondo S.J."/>
            <person name="Kuo A."/>
            <person name="Hayes R.D."/>
            <person name="Haridas S."/>
            <person name="Andreopoulos B."/>
            <person name="Riley R."/>
            <person name="LaButti K."/>
            <person name="Pangilinan J."/>
            <person name="Lipzen A."/>
            <person name="Amirebrahimi M."/>
            <person name="Yan J."/>
            <person name="Adam C."/>
            <person name="Keymanesh K."/>
            <person name="Ng V."/>
            <person name="Louie K."/>
            <person name="Northen T."/>
            <person name="Drula E."/>
            <person name="Henrissat B."/>
            <person name="Hsieh H.M."/>
            <person name="Youens-Clark K."/>
            <person name="Lutzoni F."/>
            <person name="Miadlikowska J."/>
            <person name="Eastwood D.C."/>
            <person name="Hamelin R.C."/>
            <person name="Grigoriev I.V."/>
            <person name="U'Ren J.M."/>
        </authorList>
    </citation>
    <scope>NUCLEOTIDE SEQUENCE [LARGE SCALE GENOMIC DNA]</scope>
    <source>
        <strain evidence="1 2">CBS 119005</strain>
    </source>
</reference>
<organism evidence="1 2">
    <name type="scientific">Hypoxylon rubiginosum</name>
    <dbReference type="NCBI Taxonomy" id="110542"/>
    <lineage>
        <taxon>Eukaryota</taxon>
        <taxon>Fungi</taxon>
        <taxon>Dikarya</taxon>
        <taxon>Ascomycota</taxon>
        <taxon>Pezizomycotina</taxon>
        <taxon>Sordariomycetes</taxon>
        <taxon>Xylariomycetidae</taxon>
        <taxon>Xylariales</taxon>
        <taxon>Hypoxylaceae</taxon>
        <taxon>Hypoxylon</taxon>
    </lineage>
</organism>
<evidence type="ECO:0000313" key="1">
    <source>
        <dbReference type="EMBL" id="KAI4864399.1"/>
    </source>
</evidence>
<accession>A0ACB9YY80</accession>
<evidence type="ECO:0000313" key="2">
    <source>
        <dbReference type="Proteomes" id="UP001497700"/>
    </source>
</evidence>
<protein>
    <submittedName>
        <fullName evidence="1">Uncharacterized protein</fullName>
    </submittedName>
</protein>
<sequence length="278" mass="30272">MKTSILAYLLVFHWQLNGVTATLGNESTPSTTTTTDSLDCNEFINQVLKGIGSYPAFASQVVAVGKKVGLPSATAWSVCKTFSPKAINCDYAALSVANSISLAIIHGFIDLNPPKEGATTATKDHSQQRRELLESHVGDYLRSRGVEFEDISIAPLMKRRQDYGHFMEFIRALTVPSGGIRAVPFTTGTDRLERRTGGPGFKTVWQVHSRTGSPPAPVASQLADILENDWKSRVESDHSIGDYIGAVNFDKIGYIQLRIIPETGGFGDNFETTEKCSA</sequence>
<proteinExistence type="predicted"/>